<organism evidence="6 7">
    <name type="scientific">Punica granatum</name>
    <name type="common">Pomegranate</name>
    <dbReference type="NCBI Taxonomy" id="22663"/>
    <lineage>
        <taxon>Eukaryota</taxon>
        <taxon>Viridiplantae</taxon>
        <taxon>Streptophyta</taxon>
        <taxon>Embryophyta</taxon>
        <taxon>Tracheophyta</taxon>
        <taxon>Spermatophyta</taxon>
        <taxon>Magnoliopsida</taxon>
        <taxon>eudicotyledons</taxon>
        <taxon>Gunneridae</taxon>
        <taxon>Pentapetalae</taxon>
        <taxon>rosids</taxon>
        <taxon>malvids</taxon>
        <taxon>Myrtales</taxon>
        <taxon>Lythraceae</taxon>
        <taxon>Punica</taxon>
    </lineage>
</organism>
<dbReference type="GO" id="GO:0005576">
    <property type="term" value="C:extracellular region"/>
    <property type="evidence" value="ECO:0007669"/>
    <property type="project" value="UniProtKB-SubCell"/>
</dbReference>
<accession>A0A2I0HHG4</accession>
<evidence type="ECO:0008006" key="8">
    <source>
        <dbReference type="Google" id="ProtNLM"/>
    </source>
</evidence>
<evidence type="ECO:0000256" key="2">
    <source>
        <dbReference type="ARBA" id="ARBA00005581"/>
    </source>
</evidence>
<dbReference type="GO" id="GO:0060320">
    <property type="term" value="P:rejection of self pollen"/>
    <property type="evidence" value="ECO:0007669"/>
    <property type="project" value="UniProtKB-KW"/>
</dbReference>
<comment type="similarity">
    <text evidence="2">Belongs to the plant self-incompatibility (S1) protein family.</text>
</comment>
<gene>
    <name evidence="6" type="ORF">CRG98_048444</name>
</gene>
<evidence type="ECO:0000256" key="5">
    <source>
        <dbReference type="ARBA" id="ARBA00022729"/>
    </source>
</evidence>
<dbReference type="AlphaFoldDB" id="A0A2I0HHG4"/>
<sequence>MTSNGSGLSFCFHFFIFFERQTRGLGFLTLCSRSCVRHDPGDRDQGTVHIKIQNALADNLATLGVHCRRVDNGHEEDLRPHDVALDSHYEFRFGTMTTAYNCS</sequence>
<keyword evidence="5" id="KW-0732">Signal</keyword>
<evidence type="ECO:0000256" key="4">
    <source>
        <dbReference type="ARBA" id="ARBA00022525"/>
    </source>
</evidence>
<evidence type="ECO:0000256" key="1">
    <source>
        <dbReference type="ARBA" id="ARBA00004613"/>
    </source>
</evidence>
<dbReference type="Pfam" id="PF05938">
    <property type="entry name" value="Self-incomp_S1"/>
    <property type="match status" value="1"/>
</dbReference>
<keyword evidence="3" id="KW-0713">Self-incompatibility</keyword>
<keyword evidence="4" id="KW-0964">Secreted</keyword>
<dbReference type="InterPro" id="IPR010264">
    <property type="entry name" value="Self-incomp_S1"/>
</dbReference>
<evidence type="ECO:0000313" key="6">
    <source>
        <dbReference type="EMBL" id="PKI31167.1"/>
    </source>
</evidence>
<evidence type="ECO:0000256" key="3">
    <source>
        <dbReference type="ARBA" id="ARBA00022471"/>
    </source>
</evidence>
<keyword evidence="7" id="KW-1185">Reference proteome</keyword>
<reference evidence="6 7" key="1">
    <citation type="submission" date="2017-11" db="EMBL/GenBank/DDBJ databases">
        <title>De-novo sequencing of pomegranate (Punica granatum L.) genome.</title>
        <authorList>
            <person name="Akparov Z."/>
            <person name="Amiraslanov A."/>
            <person name="Hajiyeva S."/>
            <person name="Abbasov M."/>
            <person name="Kaur K."/>
            <person name="Hamwieh A."/>
            <person name="Solovyev V."/>
            <person name="Salamov A."/>
            <person name="Braich B."/>
            <person name="Kosarev P."/>
            <person name="Mahmoud A."/>
            <person name="Hajiyev E."/>
            <person name="Babayeva S."/>
            <person name="Izzatullayeva V."/>
            <person name="Mammadov A."/>
            <person name="Mammadov A."/>
            <person name="Sharifova S."/>
            <person name="Ojaghi J."/>
            <person name="Eynullazada K."/>
            <person name="Bayramov B."/>
            <person name="Abdulazimova A."/>
            <person name="Shahmuradov I."/>
        </authorList>
    </citation>
    <scope>NUCLEOTIDE SEQUENCE [LARGE SCALE GENOMIC DNA]</scope>
    <source>
        <strain evidence="7">cv. AG2017</strain>
        <tissue evidence="6">Leaf</tissue>
    </source>
</reference>
<dbReference type="EMBL" id="PGOL01009148">
    <property type="protein sequence ID" value="PKI31167.1"/>
    <property type="molecule type" value="Genomic_DNA"/>
</dbReference>
<protein>
    <recommendedName>
        <fullName evidence="8">S-protein homolog</fullName>
    </recommendedName>
</protein>
<evidence type="ECO:0000313" key="7">
    <source>
        <dbReference type="Proteomes" id="UP000233551"/>
    </source>
</evidence>
<proteinExistence type="inferred from homology"/>
<dbReference type="Proteomes" id="UP000233551">
    <property type="component" value="Unassembled WGS sequence"/>
</dbReference>
<comment type="subcellular location">
    <subcellularLocation>
        <location evidence="1">Secreted</location>
    </subcellularLocation>
</comment>
<name>A0A2I0HHG4_PUNGR</name>
<comment type="caution">
    <text evidence="6">The sequence shown here is derived from an EMBL/GenBank/DDBJ whole genome shotgun (WGS) entry which is preliminary data.</text>
</comment>